<accession>G4WW30</accession>
<keyword evidence="2 5" id="KW-0812">Transmembrane</keyword>
<sequence length="132" mass="14770">MHTAPYFTAFGLLAILHALQVVRLRIKHKIHLGSGDNPELERMSRVFGNYVEYVPIGLVLLIALEVAQSPVWYLHLCGMTLLLGRIFHAIGLSQTELPNSLRRLGMILTLFSLFLASVGVTLWTIFEPASRS</sequence>
<organism evidence="6">
    <name type="scientific">uncultured bacterium CSLF43</name>
    <dbReference type="NCBI Taxonomy" id="1091575"/>
    <lineage>
        <taxon>Bacteria</taxon>
        <taxon>environmental samples</taxon>
    </lineage>
</organism>
<protein>
    <submittedName>
        <fullName evidence="6">Putative glutathione S-transferase</fullName>
    </submittedName>
</protein>
<dbReference type="EMBL" id="JF429417">
    <property type="protein sequence ID" value="AEQ20632.1"/>
    <property type="molecule type" value="Genomic_DNA"/>
</dbReference>
<dbReference type="GO" id="GO:0016740">
    <property type="term" value="F:transferase activity"/>
    <property type="evidence" value="ECO:0007669"/>
    <property type="project" value="UniProtKB-KW"/>
</dbReference>
<reference evidence="6" key="2">
    <citation type="journal article" date="2011" name="J. Bacteriol.">
        <title>Long-chain N-acyl amino acid synthases are linked to the putative PEP-CTERM/exosortase protein-sorting system in Gram-negative bacteria.</title>
        <authorList>
            <person name="Craig J.W."/>
            <person name="Cherry M.A."/>
            <person name="Brady S.F."/>
        </authorList>
    </citation>
    <scope>NUCLEOTIDE SEQUENCE</scope>
</reference>
<feature type="transmembrane region" description="Helical" evidence="5">
    <location>
        <begin position="72"/>
        <end position="92"/>
    </location>
</feature>
<feature type="transmembrane region" description="Helical" evidence="5">
    <location>
        <begin position="104"/>
        <end position="126"/>
    </location>
</feature>
<dbReference type="AlphaFoldDB" id="G4WW30"/>
<evidence type="ECO:0000256" key="4">
    <source>
        <dbReference type="ARBA" id="ARBA00023136"/>
    </source>
</evidence>
<dbReference type="Pfam" id="PF01124">
    <property type="entry name" value="MAPEG"/>
    <property type="match status" value="1"/>
</dbReference>
<dbReference type="GO" id="GO:0016020">
    <property type="term" value="C:membrane"/>
    <property type="evidence" value="ECO:0007669"/>
    <property type="project" value="UniProtKB-SubCell"/>
</dbReference>
<dbReference type="InterPro" id="IPR023352">
    <property type="entry name" value="MAPEG-like_dom_sf"/>
</dbReference>
<evidence type="ECO:0000256" key="5">
    <source>
        <dbReference type="SAM" id="Phobius"/>
    </source>
</evidence>
<dbReference type="SUPFAM" id="SSF161084">
    <property type="entry name" value="MAPEG domain-like"/>
    <property type="match status" value="1"/>
</dbReference>
<dbReference type="Gene3D" id="1.20.120.550">
    <property type="entry name" value="Membrane associated eicosanoid/glutathione metabolism-like domain"/>
    <property type="match status" value="1"/>
</dbReference>
<feature type="transmembrane region" description="Helical" evidence="5">
    <location>
        <begin position="47"/>
        <end position="66"/>
    </location>
</feature>
<feature type="transmembrane region" description="Helical" evidence="5">
    <location>
        <begin position="6"/>
        <end position="26"/>
    </location>
</feature>
<dbReference type="PANTHER" id="PTHR35814:SF1">
    <property type="entry name" value="GLUTATHIONE S-TRANSFERASE-RELATED"/>
    <property type="match status" value="1"/>
</dbReference>
<evidence type="ECO:0000313" key="6">
    <source>
        <dbReference type="EMBL" id="AEQ20632.1"/>
    </source>
</evidence>
<evidence type="ECO:0000256" key="3">
    <source>
        <dbReference type="ARBA" id="ARBA00022989"/>
    </source>
</evidence>
<proteinExistence type="predicted"/>
<name>G4WW30_9BACT</name>
<keyword evidence="4 5" id="KW-0472">Membrane</keyword>
<reference evidence="6" key="1">
    <citation type="journal article" date="2004" name="Appl. Environ. Microbiol.">
        <title>Long-chain N-acyltyrosine synthases from environmental DNA.</title>
        <authorList>
            <person name="Brady S.F."/>
            <person name="Chao C.J."/>
            <person name="Clardy J."/>
        </authorList>
    </citation>
    <scope>NUCLEOTIDE SEQUENCE</scope>
</reference>
<dbReference type="PANTHER" id="PTHR35814">
    <property type="match status" value="1"/>
</dbReference>
<keyword evidence="3 5" id="KW-1133">Transmembrane helix</keyword>
<keyword evidence="6" id="KW-0808">Transferase</keyword>
<comment type="subcellular location">
    <subcellularLocation>
        <location evidence="1">Membrane</location>
    </subcellularLocation>
</comment>
<evidence type="ECO:0000256" key="2">
    <source>
        <dbReference type="ARBA" id="ARBA00022692"/>
    </source>
</evidence>
<dbReference type="InterPro" id="IPR001129">
    <property type="entry name" value="Membr-assoc_MAPEG"/>
</dbReference>
<evidence type="ECO:0000256" key="1">
    <source>
        <dbReference type="ARBA" id="ARBA00004370"/>
    </source>
</evidence>